<dbReference type="PANTHER" id="PTHR14499">
    <property type="entry name" value="POTASSIUM CHANNEL TETRAMERIZATION DOMAIN-CONTAINING"/>
    <property type="match status" value="1"/>
</dbReference>
<protein>
    <submittedName>
        <fullName evidence="2">BTB/POZ protein</fullName>
    </submittedName>
</protein>
<dbReference type="SMART" id="SM00225">
    <property type="entry name" value="BTB"/>
    <property type="match status" value="1"/>
</dbReference>
<evidence type="ECO:0000259" key="1">
    <source>
        <dbReference type="SMART" id="SM00225"/>
    </source>
</evidence>
<dbReference type="AlphaFoldDB" id="A0A433Q4E4"/>
<dbReference type="InterPro" id="IPR003131">
    <property type="entry name" value="T1-type_BTB"/>
</dbReference>
<comment type="caution">
    <text evidence="2">The sequence shown here is derived from an EMBL/GenBank/DDBJ whole genome shotgun (WGS) entry which is preliminary data.</text>
</comment>
<dbReference type="SUPFAM" id="SSF54695">
    <property type="entry name" value="POZ domain"/>
    <property type="match status" value="1"/>
</dbReference>
<dbReference type="PANTHER" id="PTHR14499:SF136">
    <property type="entry name" value="GH08630P"/>
    <property type="match status" value="1"/>
</dbReference>
<reference evidence="2 3" key="1">
    <citation type="journal article" date="2018" name="New Phytol.">
        <title>Phylogenomics of Endogonaceae and evolution of mycorrhizas within Mucoromycota.</title>
        <authorList>
            <person name="Chang Y."/>
            <person name="Desiro A."/>
            <person name="Na H."/>
            <person name="Sandor L."/>
            <person name="Lipzen A."/>
            <person name="Clum A."/>
            <person name="Barry K."/>
            <person name="Grigoriev I.V."/>
            <person name="Martin F.M."/>
            <person name="Stajich J.E."/>
            <person name="Smith M.E."/>
            <person name="Bonito G."/>
            <person name="Spatafora J.W."/>
        </authorList>
    </citation>
    <scope>NUCLEOTIDE SEQUENCE [LARGE SCALE GENOMIC DNA]</scope>
    <source>
        <strain evidence="2 3">AD002</strain>
    </source>
</reference>
<organism evidence="2 3">
    <name type="scientific">Jimgerdemannia flammicorona</name>
    <dbReference type="NCBI Taxonomy" id="994334"/>
    <lineage>
        <taxon>Eukaryota</taxon>
        <taxon>Fungi</taxon>
        <taxon>Fungi incertae sedis</taxon>
        <taxon>Mucoromycota</taxon>
        <taxon>Mucoromycotina</taxon>
        <taxon>Endogonomycetes</taxon>
        <taxon>Endogonales</taxon>
        <taxon>Endogonaceae</taxon>
        <taxon>Jimgerdemannia</taxon>
    </lineage>
</organism>
<evidence type="ECO:0000313" key="3">
    <source>
        <dbReference type="Proteomes" id="UP000274822"/>
    </source>
</evidence>
<name>A0A433Q4E4_9FUNG</name>
<dbReference type="GO" id="GO:0051260">
    <property type="term" value="P:protein homooligomerization"/>
    <property type="evidence" value="ECO:0007669"/>
    <property type="project" value="InterPro"/>
</dbReference>
<dbReference type="Gene3D" id="3.30.710.10">
    <property type="entry name" value="Potassium Channel Kv1.1, Chain A"/>
    <property type="match status" value="1"/>
</dbReference>
<dbReference type="EMBL" id="RBNJ01015291">
    <property type="protein sequence ID" value="RUS24675.1"/>
    <property type="molecule type" value="Genomic_DNA"/>
</dbReference>
<dbReference type="InterPro" id="IPR011333">
    <property type="entry name" value="SKP1/BTB/POZ_sf"/>
</dbReference>
<sequence>MDPPHPDRVVFDVGGKRYKTTRVTINVYPEALLARLVSEPNPDFQEIFIDRNGELFQYVLDFYRNRGKVHVPWHLYPALLQEFEYYGFNSGKIAVNGTCKTYGVQTIEKR</sequence>
<dbReference type="Proteomes" id="UP000274822">
    <property type="component" value="Unassembled WGS sequence"/>
</dbReference>
<dbReference type="CDD" id="cd18316">
    <property type="entry name" value="BTB_POZ_KCTD-like"/>
    <property type="match status" value="1"/>
</dbReference>
<feature type="domain" description="BTB" evidence="1">
    <location>
        <begin position="7"/>
        <end position="103"/>
    </location>
</feature>
<keyword evidence="3" id="KW-1185">Reference proteome</keyword>
<gene>
    <name evidence="2" type="ORF">BC938DRAFT_473244</name>
</gene>
<accession>A0A433Q4E4</accession>
<dbReference type="Pfam" id="PF02214">
    <property type="entry name" value="BTB_2"/>
    <property type="match status" value="1"/>
</dbReference>
<dbReference type="InterPro" id="IPR000210">
    <property type="entry name" value="BTB/POZ_dom"/>
</dbReference>
<proteinExistence type="predicted"/>
<evidence type="ECO:0000313" key="2">
    <source>
        <dbReference type="EMBL" id="RUS24675.1"/>
    </source>
</evidence>